<evidence type="ECO:0000313" key="1">
    <source>
        <dbReference type="EMBL" id="BDI07648.1"/>
    </source>
</evidence>
<organism evidence="1 2">
    <name type="scientific">Sphaerotilus microaerophilus</name>
    <dbReference type="NCBI Taxonomy" id="2914710"/>
    <lineage>
        <taxon>Bacteria</taxon>
        <taxon>Pseudomonadati</taxon>
        <taxon>Pseudomonadota</taxon>
        <taxon>Betaproteobacteria</taxon>
        <taxon>Burkholderiales</taxon>
        <taxon>Sphaerotilaceae</taxon>
        <taxon>Sphaerotilus</taxon>
    </lineage>
</organism>
<dbReference type="InterPro" id="IPR021412">
    <property type="entry name" value="DUF3052"/>
</dbReference>
<accession>A0ABM9GMU1</accession>
<dbReference type="Proteomes" id="UP001057498">
    <property type="component" value="Chromosome"/>
</dbReference>
<reference evidence="1" key="1">
    <citation type="submission" date="2022-04" db="EMBL/GenBank/DDBJ databases">
        <title>Whole genome sequence of Sphaerotilus sp. FB-5.</title>
        <authorList>
            <person name="Takeda M."/>
            <person name="Narihara S."/>
            <person name="Akimoto M."/>
            <person name="Akimoto R."/>
            <person name="Nishiyashiki S."/>
            <person name="Murakami T."/>
        </authorList>
    </citation>
    <scope>NUCLEOTIDE SEQUENCE</scope>
    <source>
        <strain evidence="1">FB-5</strain>
    </source>
</reference>
<name>A0ABM9GMU1_9BURK</name>
<keyword evidence="2" id="KW-1185">Reference proteome</keyword>
<sequence>MPTGYSGTPLPRKLGFSDSTCLVVLGEPDGYAALLGPIPAGLERQPGITVSTNLVHVFVTQRQELVGHLGALRATLRPEAVIWVSWPKKASKVATDVTEDRIREVALPLGLVDVKVCAVSEVWSGLKLVVRKELRAQGAALSERPAQT</sequence>
<gene>
    <name evidence="1" type="ORF">CATMQ487_46180</name>
</gene>
<protein>
    <submittedName>
        <fullName evidence="1">DUF3052 domain-containing protein</fullName>
    </submittedName>
</protein>
<evidence type="ECO:0000313" key="2">
    <source>
        <dbReference type="Proteomes" id="UP001057498"/>
    </source>
</evidence>
<dbReference type="EMBL" id="AP025730">
    <property type="protein sequence ID" value="BDI07648.1"/>
    <property type="molecule type" value="Genomic_DNA"/>
</dbReference>
<proteinExistence type="predicted"/>
<dbReference type="Pfam" id="PF11253">
    <property type="entry name" value="DUF3052"/>
    <property type="match status" value="1"/>
</dbReference>